<keyword evidence="1" id="KW-0472">Membrane</keyword>
<dbReference type="OMA" id="ICIFIGC"/>
<sequence length="171" mass="18741">MDKIMIATGFLFFAADVFALTSVFNPVWVVSHGSGAMTMGLISQCLTIFGRDTVCIPPNLCPAWQMTLLFIVCAIICLTITCIMFVYSHRRITMLDHARWFSFAAIILLCLAAIIFPIGFYVDEIGGEPYKLPSTVTVGSSYVIFLISIVLTVISELLAGKLCAPLFVVRG</sequence>
<dbReference type="KEGG" id="spu:115918046"/>
<feature type="transmembrane region" description="Helical" evidence="1">
    <location>
        <begin position="142"/>
        <end position="169"/>
    </location>
</feature>
<keyword evidence="3" id="KW-1185">Reference proteome</keyword>
<keyword evidence="1" id="KW-0812">Transmembrane</keyword>
<feature type="transmembrane region" description="Helical" evidence="1">
    <location>
        <begin position="68"/>
        <end position="88"/>
    </location>
</feature>
<dbReference type="RefSeq" id="XP_030854863.1">
    <property type="nucleotide sequence ID" value="XM_030999003.1"/>
</dbReference>
<evidence type="ECO:0000313" key="2">
    <source>
        <dbReference type="EnsemblMetazoa" id="XP_030854863"/>
    </source>
</evidence>
<dbReference type="RefSeq" id="XP_030840619.1">
    <property type="nucleotide sequence ID" value="XM_030984759.1"/>
</dbReference>
<organism evidence="2 3">
    <name type="scientific">Strongylocentrotus purpuratus</name>
    <name type="common">Purple sea urchin</name>
    <dbReference type="NCBI Taxonomy" id="7668"/>
    <lineage>
        <taxon>Eukaryota</taxon>
        <taxon>Metazoa</taxon>
        <taxon>Echinodermata</taxon>
        <taxon>Eleutherozoa</taxon>
        <taxon>Echinozoa</taxon>
        <taxon>Echinoidea</taxon>
        <taxon>Euechinoidea</taxon>
        <taxon>Echinacea</taxon>
        <taxon>Camarodonta</taxon>
        <taxon>Echinidea</taxon>
        <taxon>Strongylocentrotidae</taxon>
        <taxon>Strongylocentrotus</taxon>
    </lineage>
</organism>
<dbReference type="KEGG" id="spu:587344"/>
<proteinExistence type="predicted"/>
<feature type="transmembrane region" description="Helical" evidence="1">
    <location>
        <begin position="100"/>
        <end position="122"/>
    </location>
</feature>
<dbReference type="InterPro" id="IPR037663">
    <property type="entry name" value="Mosmo"/>
</dbReference>
<dbReference type="AlphaFoldDB" id="A0A7M7PPD8"/>
<evidence type="ECO:0000256" key="1">
    <source>
        <dbReference type="SAM" id="Phobius"/>
    </source>
</evidence>
<reference evidence="3" key="1">
    <citation type="submission" date="2015-02" db="EMBL/GenBank/DDBJ databases">
        <title>Genome sequencing for Strongylocentrotus purpuratus.</title>
        <authorList>
            <person name="Murali S."/>
            <person name="Liu Y."/>
            <person name="Vee V."/>
            <person name="English A."/>
            <person name="Wang M."/>
            <person name="Skinner E."/>
            <person name="Han Y."/>
            <person name="Muzny D.M."/>
            <person name="Worley K.C."/>
            <person name="Gibbs R.A."/>
        </authorList>
    </citation>
    <scope>NUCLEOTIDE SEQUENCE</scope>
</reference>
<evidence type="ECO:0000313" key="3">
    <source>
        <dbReference type="Proteomes" id="UP000007110"/>
    </source>
</evidence>
<keyword evidence="1" id="KW-1133">Transmembrane helix</keyword>
<dbReference type="Pfam" id="PF18800">
    <property type="entry name" value="Atthog"/>
    <property type="match status" value="1"/>
</dbReference>
<accession>A0A7M7PPD8</accession>
<protein>
    <submittedName>
        <fullName evidence="2">Uncharacterized protein</fullName>
    </submittedName>
</protein>
<dbReference type="PANTHER" id="PTHR31186">
    <property type="entry name" value="MODULATOR OF SMOOTHENED PROTEIN"/>
    <property type="match status" value="1"/>
</dbReference>
<dbReference type="EnsemblMetazoa" id="XM_030999003">
    <property type="protein sequence ID" value="XP_030854863"/>
    <property type="gene ID" value="LOC587344"/>
</dbReference>
<dbReference type="GeneID" id="587344"/>
<dbReference type="Proteomes" id="UP000007110">
    <property type="component" value="Unassembled WGS sequence"/>
</dbReference>
<dbReference type="OrthoDB" id="8768722at2759"/>
<reference evidence="2" key="2">
    <citation type="submission" date="2021-01" db="UniProtKB">
        <authorList>
            <consortium name="EnsemblMetazoa"/>
        </authorList>
    </citation>
    <scope>IDENTIFICATION</scope>
</reference>
<dbReference type="GeneID" id="115918046"/>
<name>A0A7M7PPD8_STRPU</name>
<dbReference type="EnsemblMetazoa" id="XM_030984759">
    <property type="protein sequence ID" value="XP_030840619"/>
    <property type="gene ID" value="LOC115918046"/>
</dbReference>
<dbReference type="PANTHER" id="PTHR31186:SF1">
    <property type="entry name" value="MODULATOR OF SMOOTHENED PROTEIN"/>
    <property type="match status" value="1"/>
</dbReference>